<sequence length="39" mass="4491">RVGMISILLDKTGQKRDLWGECEFIISDLREVLDIVSEL</sequence>
<evidence type="ECO:0000313" key="2">
    <source>
        <dbReference type="Proteomes" id="UP000653692"/>
    </source>
</evidence>
<gene>
    <name evidence="1" type="ORF">EYH24_08290</name>
</gene>
<organism evidence="1 2">
    <name type="scientific">Thermococcus paralvinellae</name>
    <dbReference type="NCBI Taxonomy" id="582419"/>
    <lineage>
        <taxon>Archaea</taxon>
        <taxon>Methanobacteriati</taxon>
        <taxon>Methanobacteriota</taxon>
        <taxon>Thermococci</taxon>
        <taxon>Thermococcales</taxon>
        <taxon>Thermococcaceae</taxon>
        <taxon>Thermococcus</taxon>
    </lineage>
</organism>
<accession>A0A832ZGS0</accession>
<proteinExistence type="predicted"/>
<name>A0A832ZGS0_9EURY</name>
<dbReference type="GO" id="GO:0016787">
    <property type="term" value="F:hydrolase activity"/>
    <property type="evidence" value="ECO:0007669"/>
    <property type="project" value="UniProtKB-KW"/>
</dbReference>
<evidence type="ECO:0000313" key="1">
    <source>
        <dbReference type="EMBL" id="HIP89878.1"/>
    </source>
</evidence>
<protein>
    <submittedName>
        <fullName evidence="1">TIGR02253 family HAD-type hydrolase</fullName>
    </submittedName>
</protein>
<dbReference type="EMBL" id="DQUR01000280">
    <property type="protein sequence ID" value="HIP89878.1"/>
    <property type="molecule type" value="Genomic_DNA"/>
</dbReference>
<dbReference type="Proteomes" id="UP000653692">
    <property type="component" value="Unassembled WGS sequence"/>
</dbReference>
<feature type="non-terminal residue" evidence="1">
    <location>
        <position position="1"/>
    </location>
</feature>
<dbReference type="AlphaFoldDB" id="A0A832ZGS0"/>
<reference evidence="1" key="1">
    <citation type="journal article" date="2020" name="ISME J.">
        <title>Gammaproteobacteria mediating utilization of methyl-, sulfur- and petroleum organic compounds in deep ocean hydrothermal plumes.</title>
        <authorList>
            <person name="Zhou Z."/>
            <person name="Liu Y."/>
            <person name="Pan J."/>
            <person name="Cron B.R."/>
            <person name="Toner B.M."/>
            <person name="Anantharaman K."/>
            <person name="Breier J.A."/>
            <person name="Dick G.J."/>
            <person name="Li M."/>
        </authorList>
    </citation>
    <scope>NUCLEOTIDE SEQUENCE</scope>
    <source>
        <strain evidence="1">SZUA-1476</strain>
    </source>
</reference>
<comment type="caution">
    <text evidence="1">The sequence shown here is derived from an EMBL/GenBank/DDBJ whole genome shotgun (WGS) entry which is preliminary data.</text>
</comment>
<keyword evidence="1" id="KW-0378">Hydrolase</keyword>